<evidence type="ECO:0000256" key="6">
    <source>
        <dbReference type="ARBA" id="ARBA00023136"/>
    </source>
</evidence>
<sequence length="152" mass="17343">MAARNFSQCSRFGAVLDMLTDRISNLVLYFALSEFTPVFMFSVAAIDIASHWIQMYSKLLHGQATHKQARNIVLSLYYKKRLLMGFLCVGAEVHMISKLIFLKTDSKNLAFVANFLSNLTFIVFIAKTFVNLIQLIESCSDIAEFDRKDNKQ</sequence>
<organism evidence="9 10">
    <name type="scientific">Bonamia ostreae</name>
    <dbReference type="NCBI Taxonomy" id="126728"/>
    <lineage>
        <taxon>Eukaryota</taxon>
        <taxon>Sar</taxon>
        <taxon>Rhizaria</taxon>
        <taxon>Endomyxa</taxon>
        <taxon>Ascetosporea</taxon>
        <taxon>Haplosporida</taxon>
        <taxon>Bonamia</taxon>
    </lineage>
</organism>
<evidence type="ECO:0000256" key="3">
    <source>
        <dbReference type="ARBA" id="ARBA00022692"/>
    </source>
</evidence>
<comment type="subcellular location">
    <subcellularLocation>
        <location evidence="1">Membrane</location>
        <topology evidence="1">Multi-pass membrane protein</topology>
    </subcellularLocation>
</comment>
<evidence type="ECO:0000256" key="8">
    <source>
        <dbReference type="SAM" id="Phobius"/>
    </source>
</evidence>
<dbReference type="Gene3D" id="1.20.120.1760">
    <property type="match status" value="1"/>
</dbReference>
<name>A0ABV2AP08_9EUKA</name>
<feature type="transmembrane region" description="Helical" evidence="8">
    <location>
        <begin position="108"/>
        <end position="126"/>
    </location>
</feature>
<keyword evidence="7" id="KW-1208">Phospholipid metabolism</keyword>
<dbReference type="EMBL" id="JBDODL010001142">
    <property type="protein sequence ID" value="MES1921194.1"/>
    <property type="molecule type" value="Genomic_DNA"/>
</dbReference>
<protein>
    <recommendedName>
        <fullName evidence="11">CDP-diacylglycerol--inositol 3-phosphatidyltransferase</fullName>
    </recommendedName>
</protein>
<evidence type="ECO:0000313" key="10">
    <source>
        <dbReference type="Proteomes" id="UP001439008"/>
    </source>
</evidence>
<dbReference type="PANTHER" id="PTHR15362">
    <property type="entry name" value="PHOSPHATIDYLINOSITOL SYNTHASE"/>
    <property type="match status" value="1"/>
</dbReference>
<gene>
    <name evidence="9" type="ORF">MHBO_002761</name>
</gene>
<reference evidence="9 10" key="1">
    <citation type="journal article" date="2024" name="BMC Biol.">
        <title>Comparative genomics of Ascetosporea gives new insight into the evolutionary basis for animal parasitism in Rhizaria.</title>
        <authorList>
            <person name="Hiltunen Thoren M."/>
            <person name="Onut-Brannstrom I."/>
            <person name="Alfjorden A."/>
            <person name="Peckova H."/>
            <person name="Swords F."/>
            <person name="Hooper C."/>
            <person name="Holzer A.S."/>
            <person name="Bass D."/>
            <person name="Burki F."/>
        </authorList>
    </citation>
    <scope>NUCLEOTIDE SEQUENCE [LARGE SCALE GENOMIC DNA]</scope>
    <source>
        <strain evidence="9">20-A016</strain>
    </source>
</reference>
<keyword evidence="6 8" id="KW-0472">Membrane</keyword>
<evidence type="ECO:0000256" key="7">
    <source>
        <dbReference type="ARBA" id="ARBA00023264"/>
    </source>
</evidence>
<evidence type="ECO:0000256" key="2">
    <source>
        <dbReference type="ARBA" id="ARBA00022679"/>
    </source>
</evidence>
<keyword evidence="5" id="KW-0443">Lipid metabolism</keyword>
<evidence type="ECO:0000256" key="1">
    <source>
        <dbReference type="ARBA" id="ARBA00004141"/>
    </source>
</evidence>
<feature type="transmembrane region" description="Helical" evidence="8">
    <location>
        <begin position="26"/>
        <end position="49"/>
    </location>
</feature>
<dbReference type="Proteomes" id="UP001439008">
    <property type="component" value="Unassembled WGS sequence"/>
</dbReference>
<evidence type="ECO:0000256" key="4">
    <source>
        <dbReference type="ARBA" id="ARBA00022989"/>
    </source>
</evidence>
<proteinExistence type="predicted"/>
<dbReference type="InterPro" id="IPR043130">
    <property type="entry name" value="CDP-OH_PTrfase_TM_dom"/>
</dbReference>
<evidence type="ECO:0008006" key="11">
    <source>
        <dbReference type="Google" id="ProtNLM"/>
    </source>
</evidence>
<evidence type="ECO:0000313" key="9">
    <source>
        <dbReference type="EMBL" id="MES1921194.1"/>
    </source>
</evidence>
<feature type="transmembrane region" description="Helical" evidence="8">
    <location>
        <begin position="82"/>
        <end position="102"/>
    </location>
</feature>
<keyword evidence="4 8" id="KW-1133">Transmembrane helix</keyword>
<evidence type="ECO:0000256" key="5">
    <source>
        <dbReference type="ARBA" id="ARBA00023098"/>
    </source>
</evidence>
<dbReference type="PANTHER" id="PTHR15362:SF4">
    <property type="entry name" value="CDP-DIACYLGLYCEROL--INOSITOL 3-PHOSPHATIDYLTRANSFERASE"/>
    <property type="match status" value="1"/>
</dbReference>
<accession>A0ABV2AP08</accession>
<keyword evidence="3 8" id="KW-0812">Transmembrane</keyword>
<comment type="caution">
    <text evidence="9">The sequence shown here is derived from an EMBL/GenBank/DDBJ whole genome shotgun (WGS) entry which is preliminary data.</text>
</comment>
<keyword evidence="2" id="KW-0808">Transferase</keyword>
<keyword evidence="10" id="KW-1185">Reference proteome</keyword>